<dbReference type="EC" id="3.6.1.55" evidence="12"/>
<dbReference type="CDD" id="cd03425">
    <property type="entry name" value="NUDIX_MutT_NudA_like"/>
    <property type="match status" value="1"/>
</dbReference>
<keyword evidence="4" id="KW-0235">DNA replication</keyword>
<evidence type="ECO:0000256" key="3">
    <source>
        <dbReference type="ARBA" id="ARBA00022457"/>
    </source>
</evidence>
<keyword evidence="3" id="KW-0515">Mutator protein</keyword>
<dbReference type="InterPro" id="IPR047127">
    <property type="entry name" value="MutT-like"/>
</dbReference>
<dbReference type="STRING" id="394096.DB31_6446"/>
<name>A0A085WP58_9BACT</name>
<keyword evidence="8" id="KW-0460">Magnesium</keyword>
<dbReference type="GO" id="GO:0008413">
    <property type="term" value="F:8-oxo-7,8-dihydroguanosine triphosphate pyrophosphatase activity"/>
    <property type="evidence" value="ECO:0007669"/>
    <property type="project" value="TreeGrafter"/>
</dbReference>
<feature type="domain" description="Nudix hydrolase" evidence="17">
    <location>
        <begin position="4"/>
        <end position="132"/>
    </location>
</feature>
<evidence type="ECO:0000256" key="9">
    <source>
        <dbReference type="ARBA" id="ARBA00023204"/>
    </source>
</evidence>
<evidence type="ECO:0000256" key="4">
    <source>
        <dbReference type="ARBA" id="ARBA00022705"/>
    </source>
</evidence>
<dbReference type="InterPro" id="IPR000086">
    <property type="entry name" value="NUDIX_hydrolase_dom"/>
</dbReference>
<evidence type="ECO:0000256" key="8">
    <source>
        <dbReference type="ARBA" id="ARBA00022842"/>
    </source>
</evidence>
<keyword evidence="6" id="KW-0227">DNA damage</keyword>
<dbReference type="PATRIC" id="fig|394096.3.peg.2545"/>
<dbReference type="InterPro" id="IPR029119">
    <property type="entry name" value="MutY_C"/>
</dbReference>
<dbReference type="InterPro" id="IPR015797">
    <property type="entry name" value="NUDIX_hydrolase-like_dom_sf"/>
</dbReference>
<comment type="catalytic activity">
    <reaction evidence="10">
        <text>8-oxo-dGTP + H2O = 8-oxo-dGMP + diphosphate + H(+)</text>
        <dbReference type="Rhea" id="RHEA:31575"/>
        <dbReference type="ChEBI" id="CHEBI:15377"/>
        <dbReference type="ChEBI" id="CHEBI:15378"/>
        <dbReference type="ChEBI" id="CHEBI:33019"/>
        <dbReference type="ChEBI" id="CHEBI:63224"/>
        <dbReference type="ChEBI" id="CHEBI:77896"/>
        <dbReference type="EC" id="3.6.1.55"/>
    </reaction>
</comment>
<proteinExistence type="inferred from homology"/>
<sequence length="135" mass="15682">MGRRQIRVVGAMLQNDEGCYLITQRPPKASLPLLWEFPGGRVEEGETDAQALAREIREEMGVDVTVLDQAMHTHHEYPKYDIDFRVFRCRLAHAKAEIQHLRVHDHRWVTLEQMSQYQFPDADAKTLAKLLDLES</sequence>
<dbReference type="GO" id="GO:0006260">
    <property type="term" value="P:DNA replication"/>
    <property type="evidence" value="ECO:0007669"/>
    <property type="project" value="UniProtKB-KW"/>
</dbReference>
<dbReference type="RefSeq" id="WP_044186695.1">
    <property type="nucleotide sequence ID" value="NZ_JMCB01000004.1"/>
</dbReference>
<evidence type="ECO:0000256" key="14">
    <source>
        <dbReference type="ARBA" id="ARBA00041592"/>
    </source>
</evidence>
<evidence type="ECO:0000256" key="2">
    <source>
        <dbReference type="ARBA" id="ARBA00005582"/>
    </source>
</evidence>
<accession>A0A085WP58</accession>
<keyword evidence="19" id="KW-1185">Reference proteome</keyword>
<keyword evidence="5" id="KW-0479">Metal-binding</keyword>
<protein>
    <recommendedName>
        <fullName evidence="13">8-oxo-dGTP diphosphatase</fullName>
        <ecNumber evidence="12">3.6.1.55</ecNumber>
    </recommendedName>
    <alternativeName>
        <fullName evidence="16">7,8-dihydro-8-oxoguanine-triphosphatase</fullName>
    </alternativeName>
    <alternativeName>
        <fullName evidence="15">Mutator protein MutT</fullName>
    </alternativeName>
    <alternativeName>
        <fullName evidence="14">dGTP pyrophosphohydrolase</fullName>
    </alternativeName>
</protein>
<keyword evidence="9" id="KW-0234">DNA repair</keyword>
<dbReference type="PANTHER" id="PTHR47707:SF1">
    <property type="entry name" value="NUDIX HYDROLASE FAMILY PROTEIN"/>
    <property type="match status" value="1"/>
</dbReference>
<dbReference type="InterPro" id="IPR020084">
    <property type="entry name" value="NUDIX_hydrolase_CS"/>
</dbReference>
<comment type="similarity">
    <text evidence="2">Belongs to the Nudix hydrolase family.</text>
</comment>
<dbReference type="OrthoDB" id="9810648at2"/>
<evidence type="ECO:0000256" key="5">
    <source>
        <dbReference type="ARBA" id="ARBA00022723"/>
    </source>
</evidence>
<evidence type="ECO:0000256" key="16">
    <source>
        <dbReference type="ARBA" id="ARBA00042798"/>
    </source>
</evidence>
<evidence type="ECO:0000256" key="1">
    <source>
        <dbReference type="ARBA" id="ARBA00001946"/>
    </source>
</evidence>
<evidence type="ECO:0000256" key="13">
    <source>
        <dbReference type="ARBA" id="ARBA00040794"/>
    </source>
</evidence>
<keyword evidence="7 18" id="KW-0378">Hydrolase</keyword>
<evidence type="ECO:0000313" key="19">
    <source>
        <dbReference type="Proteomes" id="UP000028725"/>
    </source>
</evidence>
<dbReference type="Proteomes" id="UP000028725">
    <property type="component" value="Unassembled WGS sequence"/>
</dbReference>
<comment type="caution">
    <text evidence="18">The sequence shown here is derived from an EMBL/GenBank/DDBJ whole genome shotgun (WGS) entry which is preliminary data.</text>
</comment>
<dbReference type="GO" id="GO:0046872">
    <property type="term" value="F:metal ion binding"/>
    <property type="evidence" value="ECO:0007669"/>
    <property type="project" value="UniProtKB-KW"/>
</dbReference>
<dbReference type="AlphaFoldDB" id="A0A085WP58"/>
<evidence type="ECO:0000256" key="15">
    <source>
        <dbReference type="ARBA" id="ARBA00041979"/>
    </source>
</evidence>
<reference evidence="18 19" key="1">
    <citation type="submission" date="2014-04" db="EMBL/GenBank/DDBJ databases">
        <title>Genome assembly of Hyalangium minutum DSM 14724.</title>
        <authorList>
            <person name="Sharma G."/>
            <person name="Subramanian S."/>
        </authorList>
    </citation>
    <scope>NUCLEOTIDE SEQUENCE [LARGE SCALE GENOMIC DNA]</scope>
    <source>
        <strain evidence="18 19">DSM 14724</strain>
    </source>
</reference>
<evidence type="ECO:0000256" key="10">
    <source>
        <dbReference type="ARBA" id="ARBA00035861"/>
    </source>
</evidence>
<dbReference type="InterPro" id="IPR020476">
    <property type="entry name" value="Nudix_hydrolase"/>
</dbReference>
<organism evidence="18 19">
    <name type="scientific">Hyalangium minutum</name>
    <dbReference type="NCBI Taxonomy" id="394096"/>
    <lineage>
        <taxon>Bacteria</taxon>
        <taxon>Pseudomonadati</taxon>
        <taxon>Myxococcota</taxon>
        <taxon>Myxococcia</taxon>
        <taxon>Myxococcales</taxon>
        <taxon>Cystobacterineae</taxon>
        <taxon>Archangiaceae</taxon>
        <taxon>Hyalangium</taxon>
    </lineage>
</organism>
<evidence type="ECO:0000313" key="18">
    <source>
        <dbReference type="EMBL" id="KFE69471.1"/>
    </source>
</evidence>
<dbReference type="GO" id="GO:0035539">
    <property type="term" value="F:8-oxo-7,8-dihydrodeoxyguanosine triphosphate pyrophosphatase activity"/>
    <property type="evidence" value="ECO:0007669"/>
    <property type="project" value="UniProtKB-EC"/>
</dbReference>
<dbReference type="EMBL" id="JMCB01000004">
    <property type="protein sequence ID" value="KFE69471.1"/>
    <property type="molecule type" value="Genomic_DNA"/>
</dbReference>
<gene>
    <name evidence="18" type="ORF">DB31_6446</name>
</gene>
<dbReference type="PROSITE" id="PS00893">
    <property type="entry name" value="NUDIX_BOX"/>
    <property type="match status" value="1"/>
</dbReference>
<comment type="cofactor">
    <cofactor evidence="1">
        <name>Mg(2+)</name>
        <dbReference type="ChEBI" id="CHEBI:18420"/>
    </cofactor>
</comment>
<evidence type="ECO:0000256" key="7">
    <source>
        <dbReference type="ARBA" id="ARBA00022801"/>
    </source>
</evidence>
<dbReference type="Pfam" id="PF14815">
    <property type="entry name" value="NUDIX_4"/>
    <property type="match status" value="1"/>
</dbReference>
<dbReference type="PROSITE" id="PS51462">
    <property type="entry name" value="NUDIX"/>
    <property type="match status" value="1"/>
</dbReference>
<dbReference type="Gene3D" id="3.90.79.10">
    <property type="entry name" value="Nucleoside Triphosphate Pyrophosphohydrolase"/>
    <property type="match status" value="1"/>
</dbReference>
<dbReference type="GO" id="GO:0006281">
    <property type="term" value="P:DNA repair"/>
    <property type="evidence" value="ECO:0007669"/>
    <property type="project" value="UniProtKB-KW"/>
</dbReference>
<dbReference type="PANTHER" id="PTHR47707">
    <property type="entry name" value="8-OXO-DGTP DIPHOSPHATASE"/>
    <property type="match status" value="1"/>
</dbReference>
<dbReference type="PRINTS" id="PR00502">
    <property type="entry name" value="NUDIXFAMILY"/>
</dbReference>
<evidence type="ECO:0000256" key="12">
    <source>
        <dbReference type="ARBA" id="ARBA00038905"/>
    </source>
</evidence>
<evidence type="ECO:0000256" key="6">
    <source>
        <dbReference type="ARBA" id="ARBA00022763"/>
    </source>
</evidence>
<comment type="catalytic activity">
    <reaction evidence="11">
        <text>8-oxo-GTP + H2O = 8-oxo-GMP + diphosphate + H(+)</text>
        <dbReference type="Rhea" id="RHEA:67616"/>
        <dbReference type="ChEBI" id="CHEBI:15377"/>
        <dbReference type="ChEBI" id="CHEBI:15378"/>
        <dbReference type="ChEBI" id="CHEBI:33019"/>
        <dbReference type="ChEBI" id="CHEBI:143553"/>
        <dbReference type="ChEBI" id="CHEBI:145694"/>
    </reaction>
</comment>
<dbReference type="GO" id="GO:0044715">
    <property type="term" value="F:8-oxo-dGDP phosphatase activity"/>
    <property type="evidence" value="ECO:0007669"/>
    <property type="project" value="TreeGrafter"/>
</dbReference>
<dbReference type="GO" id="GO:0044716">
    <property type="term" value="F:8-oxo-GDP phosphatase activity"/>
    <property type="evidence" value="ECO:0007669"/>
    <property type="project" value="TreeGrafter"/>
</dbReference>
<evidence type="ECO:0000256" key="11">
    <source>
        <dbReference type="ARBA" id="ARBA00036904"/>
    </source>
</evidence>
<dbReference type="SUPFAM" id="SSF55811">
    <property type="entry name" value="Nudix"/>
    <property type="match status" value="1"/>
</dbReference>
<evidence type="ECO:0000259" key="17">
    <source>
        <dbReference type="PROSITE" id="PS51462"/>
    </source>
</evidence>